<protein>
    <submittedName>
        <fullName evidence="1">Uncharacterized protein</fullName>
    </submittedName>
</protein>
<gene>
    <name evidence="1" type="ORF">GCM10023196_079220</name>
</gene>
<dbReference type="Proteomes" id="UP001501442">
    <property type="component" value="Unassembled WGS sequence"/>
</dbReference>
<reference evidence="2" key="1">
    <citation type="journal article" date="2019" name="Int. J. Syst. Evol. Microbiol.">
        <title>The Global Catalogue of Microorganisms (GCM) 10K type strain sequencing project: providing services to taxonomists for standard genome sequencing and annotation.</title>
        <authorList>
            <consortium name="The Broad Institute Genomics Platform"/>
            <consortium name="The Broad Institute Genome Sequencing Center for Infectious Disease"/>
            <person name="Wu L."/>
            <person name="Ma J."/>
        </authorList>
    </citation>
    <scope>NUCLEOTIDE SEQUENCE [LARGE SCALE GENOMIC DNA]</scope>
    <source>
        <strain evidence="2">JCM 17939</strain>
    </source>
</reference>
<keyword evidence="2" id="KW-1185">Reference proteome</keyword>
<sequence>MPWWMPSQSTTNDSRSYDFGSFMVFHGGVPVIASEATMVYPAGPRVYAMGVLRTAFRCRWSPGGG</sequence>
<comment type="caution">
    <text evidence="1">The sequence shown here is derived from an EMBL/GenBank/DDBJ whole genome shotgun (WGS) entry which is preliminary data.</text>
</comment>
<proteinExistence type="predicted"/>
<dbReference type="EMBL" id="BAABHK010000014">
    <property type="protein sequence ID" value="GAA4635084.1"/>
    <property type="molecule type" value="Genomic_DNA"/>
</dbReference>
<name>A0ABP8UMI5_9ACTN</name>
<evidence type="ECO:0000313" key="2">
    <source>
        <dbReference type="Proteomes" id="UP001501442"/>
    </source>
</evidence>
<evidence type="ECO:0000313" key="1">
    <source>
        <dbReference type="EMBL" id="GAA4635084.1"/>
    </source>
</evidence>
<accession>A0ABP8UMI5</accession>
<organism evidence="1 2">
    <name type="scientific">Actinoallomurus vinaceus</name>
    <dbReference type="NCBI Taxonomy" id="1080074"/>
    <lineage>
        <taxon>Bacteria</taxon>
        <taxon>Bacillati</taxon>
        <taxon>Actinomycetota</taxon>
        <taxon>Actinomycetes</taxon>
        <taxon>Streptosporangiales</taxon>
        <taxon>Thermomonosporaceae</taxon>
        <taxon>Actinoallomurus</taxon>
    </lineage>
</organism>